<dbReference type="PANTHER" id="PTHR42722:SF1">
    <property type="entry name" value="VALINE DEHYDROGENASE"/>
    <property type="match status" value="1"/>
</dbReference>
<dbReference type="FunFam" id="3.40.50.10860:FF:000010">
    <property type="entry name" value="Leucine dehydrogenase"/>
    <property type="match status" value="1"/>
</dbReference>
<dbReference type="InterPro" id="IPR006096">
    <property type="entry name" value="Glu/Leu/Phe/Val/Trp_DH_C"/>
</dbReference>
<gene>
    <name evidence="8" type="ORF">KI659_00590</name>
</gene>
<evidence type="ECO:0000313" key="9">
    <source>
        <dbReference type="Proteomes" id="UP001319104"/>
    </source>
</evidence>
<evidence type="ECO:0000259" key="7">
    <source>
        <dbReference type="SMART" id="SM00839"/>
    </source>
</evidence>
<comment type="similarity">
    <text evidence="1 6">Belongs to the Glu/Leu/Phe/Val dehydrogenases family.</text>
</comment>
<reference evidence="8 9" key="1">
    <citation type="submission" date="2021-05" db="EMBL/GenBank/DDBJ databases">
        <authorList>
            <person name="Zhang Z.D."/>
            <person name="Osman G."/>
        </authorList>
    </citation>
    <scope>NUCLEOTIDE SEQUENCE [LARGE SCALE GENOMIC DNA]</scope>
    <source>
        <strain evidence="8 9">KCTC 32217</strain>
    </source>
</reference>
<name>A0AAP2G2Y8_9BACT</name>
<dbReference type="PRINTS" id="PR00082">
    <property type="entry name" value="GLFDHDRGNASE"/>
</dbReference>
<dbReference type="InterPro" id="IPR033524">
    <property type="entry name" value="Glu/Leu/Phe/Val_DH_AS"/>
</dbReference>
<dbReference type="InterPro" id="IPR006097">
    <property type="entry name" value="Glu/Leu/Phe/Val/Trp_DH_dimer"/>
</dbReference>
<dbReference type="InterPro" id="IPR006095">
    <property type="entry name" value="Glu/Leu/Phe/Val/Trp_DH"/>
</dbReference>
<keyword evidence="3 5" id="KW-0520">NAD</keyword>
<dbReference type="Pfam" id="PF00208">
    <property type="entry name" value="ELFV_dehydrog"/>
    <property type="match status" value="2"/>
</dbReference>
<feature type="active site" description="Proton donor/acceptor" evidence="4">
    <location>
        <position position="92"/>
    </location>
</feature>
<dbReference type="GO" id="GO:0006520">
    <property type="term" value="P:amino acid metabolic process"/>
    <property type="evidence" value="ECO:0007669"/>
    <property type="project" value="InterPro"/>
</dbReference>
<dbReference type="Gene3D" id="3.40.50.720">
    <property type="entry name" value="NAD(P)-binding Rossmann-like Domain"/>
    <property type="match status" value="1"/>
</dbReference>
<dbReference type="InterPro" id="IPR036291">
    <property type="entry name" value="NAD(P)-bd_dom_sf"/>
</dbReference>
<evidence type="ECO:0000256" key="6">
    <source>
        <dbReference type="RuleBase" id="RU004417"/>
    </source>
</evidence>
<dbReference type="GO" id="GO:0000166">
    <property type="term" value="F:nucleotide binding"/>
    <property type="evidence" value="ECO:0007669"/>
    <property type="project" value="UniProtKB-KW"/>
</dbReference>
<organism evidence="8 9">
    <name type="scientific">Litoribacter ruber</name>
    <dbReference type="NCBI Taxonomy" id="702568"/>
    <lineage>
        <taxon>Bacteria</taxon>
        <taxon>Pseudomonadati</taxon>
        <taxon>Bacteroidota</taxon>
        <taxon>Cytophagia</taxon>
        <taxon>Cytophagales</taxon>
        <taxon>Cyclobacteriaceae</taxon>
        <taxon>Litoribacter</taxon>
    </lineage>
</organism>
<feature type="domain" description="Glutamate/phenylalanine/leucine/valine/L-tryptophan dehydrogenase C-terminal" evidence="7">
    <location>
        <begin position="155"/>
        <end position="364"/>
    </location>
</feature>
<protein>
    <submittedName>
        <fullName evidence="8">Glu/Leu/Phe/Val dehydrogenase</fullName>
    </submittedName>
</protein>
<evidence type="ECO:0000256" key="5">
    <source>
        <dbReference type="PIRSR" id="PIRSR000188-2"/>
    </source>
</evidence>
<evidence type="ECO:0000256" key="1">
    <source>
        <dbReference type="ARBA" id="ARBA00006382"/>
    </source>
</evidence>
<sequence length="366" mass="39664">MVDTKTQETVREGAIYGQITALGHEQLVICYDEPTGLKAIIGIHNTVLGPALGGTRMWNYTSEEEAITDVLRLSRGMTFKAAISGLNLGGGKAVIIGDPKLKSEAFLRRFGRFVQSLGGKYITAEDVNMGTQDMEFIAMETKHVTGLPDVKGGGGDPSPVTAYGTYLGMKAAAKKAYGTDSLQGKKVAVQGIGQVGKYLVNHLIKEGAEVFITDIFEDKLQKIAKETGATVVDPKFIYDIDMDIYAPCALGATVNDETIDRLKCQVIAGAANNQLKDEEKHGKLLLDKGIIYAPDFLINAGGLINVYAEYLGGYNRDLAYQQADKIYDTCVSILDKSEKENIPAQQAAIEMAWNRIQAMGKVKLSH</sequence>
<dbReference type="Pfam" id="PF02812">
    <property type="entry name" value="ELFV_dehydrog_N"/>
    <property type="match status" value="1"/>
</dbReference>
<keyword evidence="2 6" id="KW-0560">Oxidoreductase</keyword>
<dbReference type="PIRSF" id="PIRSF000188">
    <property type="entry name" value="Phe_leu_dh"/>
    <property type="match status" value="1"/>
</dbReference>
<evidence type="ECO:0000313" key="8">
    <source>
        <dbReference type="EMBL" id="MBS9522501.1"/>
    </source>
</evidence>
<dbReference type="EMBL" id="JAHCMY010000001">
    <property type="protein sequence ID" value="MBS9522501.1"/>
    <property type="molecule type" value="Genomic_DNA"/>
</dbReference>
<evidence type="ECO:0000256" key="2">
    <source>
        <dbReference type="ARBA" id="ARBA00023002"/>
    </source>
</evidence>
<dbReference type="Proteomes" id="UP001319104">
    <property type="component" value="Unassembled WGS sequence"/>
</dbReference>
<dbReference type="PANTHER" id="PTHR42722">
    <property type="entry name" value="LEUCINE DEHYDROGENASE"/>
    <property type="match status" value="1"/>
</dbReference>
<keyword evidence="9" id="KW-1185">Reference proteome</keyword>
<dbReference type="PROSITE" id="PS00074">
    <property type="entry name" value="GLFV_DEHYDROGENASE"/>
    <property type="match status" value="1"/>
</dbReference>
<dbReference type="SUPFAM" id="SSF53223">
    <property type="entry name" value="Aminoacid dehydrogenase-like, N-terminal domain"/>
    <property type="match status" value="1"/>
</dbReference>
<dbReference type="InterPro" id="IPR046346">
    <property type="entry name" value="Aminoacid_DH-like_N_sf"/>
</dbReference>
<dbReference type="SMART" id="SM00839">
    <property type="entry name" value="ELFV_dehydrog"/>
    <property type="match status" value="1"/>
</dbReference>
<comment type="caution">
    <text evidence="8">The sequence shown here is derived from an EMBL/GenBank/DDBJ whole genome shotgun (WGS) entry which is preliminary data.</text>
</comment>
<dbReference type="CDD" id="cd01075">
    <property type="entry name" value="NAD_bind_Leu_Phe_Val_DH"/>
    <property type="match status" value="1"/>
</dbReference>
<proteinExistence type="inferred from homology"/>
<dbReference type="GO" id="GO:0016639">
    <property type="term" value="F:oxidoreductase activity, acting on the CH-NH2 group of donors, NAD or NADP as acceptor"/>
    <property type="evidence" value="ECO:0007669"/>
    <property type="project" value="InterPro"/>
</dbReference>
<evidence type="ECO:0000256" key="3">
    <source>
        <dbReference type="ARBA" id="ARBA00023027"/>
    </source>
</evidence>
<feature type="binding site" evidence="5">
    <location>
        <begin position="191"/>
        <end position="196"/>
    </location>
    <ligand>
        <name>NAD(+)</name>
        <dbReference type="ChEBI" id="CHEBI:57540"/>
    </ligand>
</feature>
<dbReference type="RefSeq" id="WP_213943403.1">
    <property type="nucleotide sequence ID" value="NZ_JAHCMY010000001.1"/>
</dbReference>
<accession>A0AAP2G2Y8</accession>
<dbReference type="Gene3D" id="3.40.50.10860">
    <property type="entry name" value="Leucine Dehydrogenase, chain A, domain 1"/>
    <property type="match status" value="1"/>
</dbReference>
<dbReference type="InterPro" id="IPR016211">
    <property type="entry name" value="Glu/Phe/Leu/Val/Trp_DH_bac/arc"/>
</dbReference>
<dbReference type="SUPFAM" id="SSF51735">
    <property type="entry name" value="NAD(P)-binding Rossmann-fold domains"/>
    <property type="match status" value="1"/>
</dbReference>
<dbReference type="AlphaFoldDB" id="A0AAP2G2Y8"/>
<evidence type="ECO:0000256" key="4">
    <source>
        <dbReference type="PIRSR" id="PIRSR000188-1"/>
    </source>
</evidence>
<keyword evidence="5" id="KW-0547">Nucleotide-binding</keyword>